<dbReference type="OrthoDB" id="3134645at2759"/>
<dbReference type="InterPro" id="IPR006553">
    <property type="entry name" value="Leu-rich_rpt_Cys-con_subtyp"/>
</dbReference>
<dbReference type="GO" id="GO:0019005">
    <property type="term" value="C:SCF ubiquitin ligase complex"/>
    <property type="evidence" value="ECO:0007669"/>
    <property type="project" value="TreeGrafter"/>
</dbReference>
<reference evidence="2" key="1">
    <citation type="thesis" date="2020" institute="ProQuest LLC" country="789 East Eisenhower Parkway, Ann Arbor, MI, USA">
        <title>Comparative Genomics and Chromosome Evolution.</title>
        <authorList>
            <person name="Mudd A.B."/>
        </authorList>
    </citation>
    <scope>NUCLEOTIDE SEQUENCE</scope>
    <source>
        <strain evidence="2">HN-11 Male</strain>
        <tissue evidence="2">Kidney and liver</tissue>
    </source>
</reference>
<dbReference type="Gene3D" id="3.80.10.10">
    <property type="entry name" value="Ribonuclease Inhibitor"/>
    <property type="match status" value="1"/>
</dbReference>
<dbReference type="SMART" id="SM00367">
    <property type="entry name" value="LRR_CC"/>
    <property type="match status" value="3"/>
</dbReference>
<evidence type="ECO:0008006" key="4">
    <source>
        <dbReference type="Google" id="ProtNLM"/>
    </source>
</evidence>
<proteinExistence type="predicted"/>
<comment type="caution">
    <text evidence="2">The sequence shown here is derived from an EMBL/GenBank/DDBJ whole genome shotgun (WGS) entry which is preliminary data.</text>
</comment>
<gene>
    <name evidence="2" type="ORF">GDO78_016081</name>
</gene>
<accession>A0A8J6EQ84</accession>
<protein>
    <recommendedName>
        <fullName evidence="4">F-box and leucine-rich repeat protein 6</fullName>
    </recommendedName>
</protein>
<keyword evidence="3" id="KW-1185">Reference proteome</keyword>
<feature type="chain" id="PRO_5035158271" description="F-box and leucine-rich repeat protein 6" evidence="1">
    <location>
        <begin position="25"/>
        <end position="329"/>
    </location>
</feature>
<evidence type="ECO:0000313" key="3">
    <source>
        <dbReference type="Proteomes" id="UP000770717"/>
    </source>
</evidence>
<keyword evidence="1" id="KW-0732">Signal</keyword>
<organism evidence="2 3">
    <name type="scientific">Eleutherodactylus coqui</name>
    <name type="common">Puerto Rican coqui</name>
    <dbReference type="NCBI Taxonomy" id="57060"/>
    <lineage>
        <taxon>Eukaryota</taxon>
        <taxon>Metazoa</taxon>
        <taxon>Chordata</taxon>
        <taxon>Craniata</taxon>
        <taxon>Vertebrata</taxon>
        <taxon>Euteleostomi</taxon>
        <taxon>Amphibia</taxon>
        <taxon>Batrachia</taxon>
        <taxon>Anura</taxon>
        <taxon>Neobatrachia</taxon>
        <taxon>Hyloidea</taxon>
        <taxon>Eleutherodactylidae</taxon>
        <taxon>Eleutherodactylinae</taxon>
        <taxon>Eleutherodactylus</taxon>
        <taxon>Eleutherodactylus</taxon>
    </lineage>
</organism>
<feature type="signal peptide" evidence="1">
    <location>
        <begin position="1"/>
        <end position="24"/>
    </location>
</feature>
<dbReference type="GO" id="GO:0031146">
    <property type="term" value="P:SCF-dependent proteasomal ubiquitin-dependent protein catabolic process"/>
    <property type="evidence" value="ECO:0007669"/>
    <property type="project" value="TreeGrafter"/>
</dbReference>
<dbReference type="InterPro" id="IPR032675">
    <property type="entry name" value="LRR_dom_sf"/>
</dbReference>
<dbReference type="EMBL" id="WNTK01000031">
    <property type="protein sequence ID" value="KAG9472901.1"/>
    <property type="molecule type" value="Genomic_DNA"/>
</dbReference>
<dbReference type="AlphaFoldDB" id="A0A8J6EQ84"/>
<dbReference type="Proteomes" id="UP000770717">
    <property type="component" value="Unassembled WGS sequence"/>
</dbReference>
<evidence type="ECO:0000313" key="2">
    <source>
        <dbReference type="EMBL" id="KAG9472901.1"/>
    </source>
</evidence>
<dbReference type="SUPFAM" id="SSF52047">
    <property type="entry name" value="RNI-like"/>
    <property type="match status" value="1"/>
</dbReference>
<evidence type="ECO:0000256" key="1">
    <source>
        <dbReference type="SAM" id="SignalP"/>
    </source>
</evidence>
<dbReference type="PANTHER" id="PTHR13318">
    <property type="entry name" value="PARTNER OF PAIRED, ISOFORM B-RELATED"/>
    <property type="match status" value="1"/>
</dbReference>
<sequence length="329" mass="35954">MQSLSSFCPLLTSLTLSHCSKVTADALVSVGECCPQLTTLNLQDSQVCGNAVSLFLRVRGASLRCLYLSYSSQTNNIINLLAGGSCPELRVLEVNISIKERGTKMHLPVEGLQAACPKLEVLRLLNVDFSLTSKFSSSTGGLGFRCLQELCIATSTDSDVDDSNCKRLLRDCTQLKILDLRGCYMVTPECISVLPCPDLECLYLGIHCSSVWVTLPSDGCGLLTRRWQHSLQELDLTAQRYSESDMSQGLEILSRNGTNDTLQSLNLSGTKVTAAAVRHILSSCPALTHVDLTSCRNIPRGLKCVYRGLEDVRQCLKTLCTKMQEMSGE</sequence>
<name>A0A8J6EQ84_ELECQ</name>